<dbReference type="RefSeq" id="WP_161315908.1">
    <property type="nucleotide sequence ID" value="NZ_WTUW01000002.1"/>
</dbReference>
<comment type="caution">
    <text evidence="3">The sequence shown here is derived from an EMBL/GenBank/DDBJ whole genome shotgun (WGS) entry which is preliminary data.</text>
</comment>
<dbReference type="InterPro" id="IPR036282">
    <property type="entry name" value="Glutathione-S-Trfase_C_sf"/>
</dbReference>
<dbReference type="SUPFAM" id="SSF47616">
    <property type="entry name" value="GST C-terminal domain-like"/>
    <property type="match status" value="1"/>
</dbReference>
<proteinExistence type="predicted"/>
<dbReference type="AlphaFoldDB" id="A0A6L8WA98"/>
<dbReference type="PANTHER" id="PTHR44051">
    <property type="entry name" value="GLUTATHIONE S-TRANSFERASE-RELATED"/>
    <property type="match status" value="1"/>
</dbReference>
<dbReference type="InterPro" id="IPR040079">
    <property type="entry name" value="Glutathione_S-Trfase"/>
</dbReference>
<dbReference type="CDD" id="cd03051">
    <property type="entry name" value="GST_N_GTT2_like"/>
    <property type="match status" value="1"/>
</dbReference>
<dbReference type="InterPro" id="IPR004045">
    <property type="entry name" value="Glutathione_S-Trfase_N"/>
</dbReference>
<evidence type="ECO:0000313" key="3">
    <source>
        <dbReference type="EMBL" id="MZR31402.1"/>
    </source>
</evidence>
<dbReference type="Proteomes" id="UP000476030">
    <property type="component" value="Unassembled WGS sequence"/>
</dbReference>
<dbReference type="EMBL" id="WTUW01000002">
    <property type="protein sequence ID" value="MZR31402.1"/>
    <property type="molecule type" value="Genomic_DNA"/>
</dbReference>
<sequence length="210" mass="23541">MKLYDCPGPPSPRRVRIFMAEKGIDIEKVIVNIREGEQFNDEFKAINPHCTVPVLELDDGSRISSIDAINRYLEEKFPEPPLFGNSPEERARINDWCHYINVNGFMAVAEALRNSAPRLAHRAITGPRNVEQIAELAERGRQRVVYFFEDLDKQLEGQEFVAGDSYSVADIGALVVVDFATAMAKIEVPDGLDNLKNWHTKVSARPSASA</sequence>
<gene>
    <name evidence="3" type="ORF">GQE98_12230</name>
</gene>
<dbReference type="PROSITE" id="PS50404">
    <property type="entry name" value="GST_NTER"/>
    <property type="match status" value="1"/>
</dbReference>
<dbReference type="GO" id="GO:0016740">
    <property type="term" value="F:transferase activity"/>
    <property type="evidence" value="ECO:0007669"/>
    <property type="project" value="UniProtKB-KW"/>
</dbReference>
<feature type="domain" description="GST C-terminal" evidence="2">
    <location>
        <begin position="86"/>
        <end position="210"/>
    </location>
</feature>
<reference evidence="3 4" key="1">
    <citation type="submission" date="2019-12" db="EMBL/GenBank/DDBJ databases">
        <title>Snethiella sp. nov. sp. isolated from sea sand.</title>
        <authorList>
            <person name="Kim J."/>
            <person name="Jeong S.E."/>
            <person name="Jung H.S."/>
            <person name="Jeon C.O."/>
        </authorList>
    </citation>
    <scope>NUCLEOTIDE SEQUENCE [LARGE SCALE GENOMIC DNA]</scope>
    <source>
        <strain evidence="3 4">DP05</strain>
    </source>
</reference>
<keyword evidence="3" id="KW-0808">Transferase</keyword>
<dbReference type="PANTHER" id="PTHR44051:SF8">
    <property type="entry name" value="GLUTATHIONE S-TRANSFERASE GSTA"/>
    <property type="match status" value="1"/>
</dbReference>
<dbReference type="InterPro" id="IPR034345">
    <property type="entry name" value="Gtt2-like_N"/>
</dbReference>
<dbReference type="SFLD" id="SFLDS00019">
    <property type="entry name" value="Glutathione_Transferase_(cytos"/>
    <property type="match status" value="1"/>
</dbReference>
<dbReference type="InterPro" id="IPR004046">
    <property type="entry name" value="GST_C"/>
</dbReference>
<dbReference type="SFLD" id="SFLDG00358">
    <property type="entry name" value="Main_(cytGST)"/>
    <property type="match status" value="1"/>
</dbReference>
<organism evidence="3 4">
    <name type="scientific">Sneathiella litorea</name>
    <dbReference type="NCBI Taxonomy" id="2606216"/>
    <lineage>
        <taxon>Bacteria</taxon>
        <taxon>Pseudomonadati</taxon>
        <taxon>Pseudomonadota</taxon>
        <taxon>Alphaproteobacteria</taxon>
        <taxon>Sneathiellales</taxon>
        <taxon>Sneathiellaceae</taxon>
        <taxon>Sneathiella</taxon>
    </lineage>
</organism>
<dbReference type="Gene3D" id="3.40.30.10">
    <property type="entry name" value="Glutaredoxin"/>
    <property type="match status" value="1"/>
</dbReference>
<evidence type="ECO:0000313" key="4">
    <source>
        <dbReference type="Proteomes" id="UP000476030"/>
    </source>
</evidence>
<feature type="domain" description="GST N-terminal" evidence="1">
    <location>
        <begin position="1"/>
        <end position="81"/>
    </location>
</feature>
<dbReference type="PROSITE" id="PS50405">
    <property type="entry name" value="GST_CTER"/>
    <property type="match status" value="1"/>
</dbReference>
<dbReference type="InterPro" id="IPR010987">
    <property type="entry name" value="Glutathione-S-Trfase_C-like"/>
</dbReference>
<accession>A0A6L8WA98</accession>
<protein>
    <submittedName>
        <fullName evidence="3">Glutathione S-transferase</fullName>
    </submittedName>
</protein>
<evidence type="ECO:0000259" key="1">
    <source>
        <dbReference type="PROSITE" id="PS50404"/>
    </source>
</evidence>
<dbReference type="SUPFAM" id="SSF52833">
    <property type="entry name" value="Thioredoxin-like"/>
    <property type="match status" value="1"/>
</dbReference>
<dbReference type="Pfam" id="PF00043">
    <property type="entry name" value="GST_C"/>
    <property type="match status" value="1"/>
</dbReference>
<dbReference type="Gene3D" id="1.20.1050.10">
    <property type="match status" value="1"/>
</dbReference>
<keyword evidence="4" id="KW-1185">Reference proteome</keyword>
<dbReference type="Pfam" id="PF13409">
    <property type="entry name" value="GST_N_2"/>
    <property type="match status" value="1"/>
</dbReference>
<dbReference type="InterPro" id="IPR036249">
    <property type="entry name" value="Thioredoxin-like_sf"/>
</dbReference>
<evidence type="ECO:0000259" key="2">
    <source>
        <dbReference type="PROSITE" id="PS50405"/>
    </source>
</evidence>
<name>A0A6L8WA98_9PROT</name>